<protein>
    <submittedName>
        <fullName evidence="2">Uncharacterized protein DUF5028</fullName>
    </submittedName>
</protein>
<keyword evidence="1" id="KW-1133">Transmembrane helix</keyword>
<accession>A0AB73T4W6</accession>
<comment type="caution">
    <text evidence="2">The sequence shown here is derived from an EMBL/GenBank/DDBJ whole genome shotgun (WGS) entry which is preliminary data.</text>
</comment>
<evidence type="ECO:0000313" key="2">
    <source>
        <dbReference type="EMBL" id="PWJ76252.1"/>
    </source>
</evidence>
<gene>
    <name evidence="2" type="ORF">C7383_105289</name>
</gene>
<dbReference type="Proteomes" id="UP000245412">
    <property type="component" value="Unassembled WGS sequence"/>
</dbReference>
<reference evidence="2 3" key="1">
    <citation type="submission" date="2018-05" db="EMBL/GenBank/DDBJ databases">
        <authorList>
            <person name="Goeker M."/>
            <person name="Huntemann M."/>
            <person name="Clum A."/>
            <person name="Pillay M."/>
            <person name="Palaniappan K."/>
            <person name="Varghese N."/>
            <person name="Mikhailova N."/>
            <person name="Stamatis D."/>
            <person name="Reddy T."/>
            <person name="Daum C."/>
            <person name="Shapiro N."/>
            <person name="Ivanova N."/>
            <person name="Kyrpides N."/>
            <person name="Woyke T."/>
        </authorList>
    </citation>
    <scope>NUCLEOTIDE SEQUENCE [LARGE SCALE GENOMIC DNA]</scope>
    <source>
        <strain evidence="2 3">DSM 26524</strain>
    </source>
</reference>
<dbReference type="EMBL" id="QGGY01000005">
    <property type="protein sequence ID" value="PWJ76252.1"/>
    <property type="molecule type" value="Genomic_DNA"/>
</dbReference>
<organism evidence="2 3">
    <name type="scientific">Murimonas intestini</name>
    <dbReference type="NCBI Taxonomy" id="1337051"/>
    <lineage>
        <taxon>Bacteria</taxon>
        <taxon>Bacillati</taxon>
        <taxon>Bacillota</taxon>
        <taxon>Clostridia</taxon>
        <taxon>Lachnospirales</taxon>
        <taxon>Lachnospiraceae</taxon>
        <taxon>Murimonas</taxon>
    </lineage>
</organism>
<dbReference type="Pfam" id="PF16431">
    <property type="entry name" value="DUF5028"/>
    <property type="match status" value="1"/>
</dbReference>
<evidence type="ECO:0000256" key="1">
    <source>
        <dbReference type="SAM" id="Phobius"/>
    </source>
</evidence>
<dbReference type="InterPro" id="IPR032209">
    <property type="entry name" value="DUF5028"/>
</dbReference>
<feature type="transmembrane region" description="Helical" evidence="1">
    <location>
        <begin position="7"/>
        <end position="26"/>
    </location>
</feature>
<dbReference type="AlphaFoldDB" id="A0AB73T4W6"/>
<keyword evidence="1" id="KW-0472">Membrane</keyword>
<keyword evidence="1" id="KW-0812">Transmembrane</keyword>
<proteinExistence type="predicted"/>
<dbReference type="RefSeq" id="WP_109626305.1">
    <property type="nucleotide sequence ID" value="NZ_JANKBI010000003.1"/>
</dbReference>
<keyword evidence="3" id="KW-1185">Reference proteome</keyword>
<evidence type="ECO:0000313" key="3">
    <source>
        <dbReference type="Proteomes" id="UP000245412"/>
    </source>
</evidence>
<name>A0AB73T4W6_9FIRM</name>
<sequence length="205" mass="24420">MAKRKHYFVIVFAFCFLLVFWGYRVWKINKEAVIIPQEEYAKGEWVNLDACKIEQYAVMTGYEIKVEDTSRMNVEEYLKKYASGEEIKEYWQKVENHLTVEPDEIFMVHVKVRNTSIVSDNTNGLNWLWMYLIDKDKSLDMNAVLYPYANRNAGGSVSFALRPQTEMDFYLPYTVLYRYIDKDEIDEIPFKMMLSKFPVMKFVQV</sequence>